<dbReference type="EMBL" id="VIWU01000001">
    <property type="protein sequence ID" value="TWF75018.1"/>
    <property type="molecule type" value="Genomic_DNA"/>
</dbReference>
<evidence type="ECO:0000256" key="1">
    <source>
        <dbReference type="ARBA" id="ARBA00004651"/>
    </source>
</evidence>
<feature type="transmembrane region" description="Helical" evidence="7">
    <location>
        <begin position="236"/>
        <end position="255"/>
    </location>
</feature>
<dbReference type="Pfam" id="PF13520">
    <property type="entry name" value="AA_permease_2"/>
    <property type="match status" value="1"/>
</dbReference>
<keyword evidence="2" id="KW-1003">Cell membrane</keyword>
<gene>
    <name evidence="8" type="ORF">FHX44_11902</name>
</gene>
<keyword evidence="9" id="KW-1185">Reference proteome</keyword>
<protein>
    <submittedName>
        <fullName evidence="8">Amino acid/polyamine/organocation transporter (APC superfamily)</fullName>
    </submittedName>
</protein>
<reference evidence="8 9" key="1">
    <citation type="submission" date="2019-06" db="EMBL/GenBank/DDBJ databases">
        <title>Sequencing the genomes of 1000 actinobacteria strains.</title>
        <authorList>
            <person name="Klenk H.-P."/>
        </authorList>
    </citation>
    <scope>NUCLEOTIDE SEQUENCE [LARGE SCALE GENOMIC DNA]</scope>
    <source>
        <strain evidence="8 9">DSM 45671</strain>
    </source>
</reference>
<dbReference type="AlphaFoldDB" id="A0A561SJE7"/>
<dbReference type="PIRSF" id="PIRSF006060">
    <property type="entry name" value="AA_transporter"/>
    <property type="match status" value="1"/>
</dbReference>
<feature type="transmembrane region" description="Helical" evidence="7">
    <location>
        <begin position="196"/>
        <end position="216"/>
    </location>
</feature>
<name>A0A561SJE7_9PSEU</name>
<dbReference type="GO" id="GO:0005886">
    <property type="term" value="C:plasma membrane"/>
    <property type="evidence" value="ECO:0007669"/>
    <property type="project" value="UniProtKB-SubCell"/>
</dbReference>
<accession>A0A561SJE7</accession>
<dbReference type="InterPro" id="IPR050367">
    <property type="entry name" value="APC_superfamily"/>
</dbReference>
<proteinExistence type="predicted"/>
<comment type="caution">
    <text evidence="8">The sequence shown here is derived from an EMBL/GenBank/DDBJ whole genome shotgun (WGS) entry which is preliminary data.</text>
</comment>
<feature type="transmembrane region" description="Helical" evidence="7">
    <location>
        <begin position="437"/>
        <end position="455"/>
    </location>
</feature>
<dbReference type="Proteomes" id="UP000321261">
    <property type="component" value="Unassembled WGS sequence"/>
</dbReference>
<evidence type="ECO:0000256" key="7">
    <source>
        <dbReference type="SAM" id="Phobius"/>
    </source>
</evidence>
<comment type="subcellular location">
    <subcellularLocation>
        <location evidence="1">Cell membrane</location>
        <topology evidence="1">Multi-pass membrane protein</topology>
    </subcellularLocation>
</comment>
<evidence type="ECO:0000256" key="3">
    <source>
        <dbReference type="ARBA" id="ARBA00022692"/>
    </source>
</evidence>
<feature type="transmembrane region" description="Helical" evidence="7">
    <location>
        <begin position="132"/>
        <end position="150"/>
    </location>
</feature>
<keyword evidence="4 7" id="KW-1133">Transmembrane helix</keyword>
<dbReference type="OrthoDB" id="137613at2"/>
<dbReference type="InterPro" id="IPR002293">
    <property type="entry name" value="AA/rel_permease1"/>
</dbReference>
<feature type="region of interest" description="Disordered" evidence="6">
    <location>
        <begin position="461"/>
        <end position="480"/>
    </location>
</feature>
<dbReference type="PANTHER" id="PTHR42770">
    <property type="entry name" value="AMINO ACID TRANSPORTER-RELATED"/>
    <property type="match status" value="1"/>
</dbReference>
<evidence type="ECO:0000313" key="9">
    <source>
        <dbReference type="Proteomes" id="UP000321261"/>
    </source>
</evidence>
<evidence type="ECO:0000256" key="5">
    <source>
        <dbReference type="ARBA" id="ARBA00023136"/>
    </source>
</evidence>
<evidence type="ECO:0000313" key="8">
    <source>
        <dbReference type="EMBL" id="TWF75018.1"/>
    </source>
</evidence>
<feature type="transmembrane region" description="Helical" evidence="7">
    <location>
        <begin position="339"/>
        <end position="360"/>
    </location>
</feature>
<feature type="transmembrane region" description="Helical" evidence="7">
    <location>
        <begin position="162"/>
        <end position="184"/>
    </location>
</feature>
<feature type="transmembrane region" description="Helical" evidence="7">
    <location>
        <begin position="402"/>
        <end position="425"/>
    </location>
</feature>
<evidence type="ECO:0000256" key="2">
    <source>
        <dbReference type="ARBA" id="ARBA00022475"/>
    </source>
</evidence>
<feature type="transmembrane region" description="Helical" evidence="7">
    <location>
        <begin position="366"/>
        <end position="390"/>
    </location>
</feature>
<evidence type="ECO:0000256" key="6">
    <source>
        <dbReference type="SAM" id="MobiDB-lite"/>
    </source>
</evidence>
<keyword evidence="3 7" id="KW-0812">Transmembrane</keyword>
<feature type="transmembrane region" description="Helical" evidence="7">
    <location>
        <begin position="20"/>
        <end position="40"/>
    </location>
</feature>
<keyword evidence="5 7" id="KW-0472">Membrane</keyword>
<feature type="transmembrane region" description="Helical" evidence="7">
    <location>
        <begin position="290"/>
        <end position="310"/>
    </location>
</feature>
<dbReference type="GO" id="GO:0022857">
    <property type="term" value="F:transmembrane transporter activity"/>
    <property type="evidence" value="ECO:0007669"/>
    <property type="project" value="InterPro"/>
</dbReference>
<sequence length="480" mass="49394">MSDDAPSTTLKADAVGTAGIAFFVLAFAAPLTGIIGLGPITLGEGGSPGAPGAFLLTTLILLVFSVGFAAMSREHAGPGGFAVYVGKAFGERAARGATGVAVIGYNTFLGGSVALFSASTANVLTGRYGIDLPWWVYGLTALAAIAVLGYREVKLSVRVLGVLLVAEVVIVLVLDAVVLATGGADGLDVDGFSPTAMTQGGIGIVFLMAFAAFVGFEATTLFGEEARDRQRTIPRATYLAVAIVGTFYVLSMWVLQLGWGAETATAASTDPANFLFALNTAFVGQWSTDIMQWLVLSSIFAATLSLHGSLSRYLFAMGRGGMLPAALGTTHRRMKSPHLASLTQTGVTTTLTVLMVVSGADLLSVIYPWMVGIGSVAILVLYVAASISVCVSLRRSPTETRLWVTTIAPITAAIAMGAVLVLAIVNYGFLTGTTNPVANSLWLLAPLAGLVGYAVRPRRRGVEPSAGVPHDAGAGAGAGR</sequence>
<dbReference type="PANTHER" id="PTHR42770:SF16">
    <property type="entry name" value="AMINO ACID PERMEASE"/>
    <property type="match status" value="1"/>
</dbReference>
<organism evidence="8 9">
    <name type="scientific">Pseudonocardia hierapolitana</name>
    <dbReference type="NCBI Taxonomy" id="1128676"/>
    <lineage>
        <taxon>Bacteria</taxon>
        <taxon>Bacillati</taxon>
        <taxon>Actinomycetota</taxon>
        <taxon>Actinomycetes</taxon>
        <taxon>Pseudonocardiales</taxon>
        <taxon>Pseudonocardiaceae</taxon>
        <taxon>Pseudonocardia</taxon>
    </lineage>
</organism>
<evidence type="ECO:0000256" key="4">
    <source>
        <dbReference type="ARBA" id="ARBA00022989"/>
    </source>
</evidence>
<dbReference type="Gene3D" id="1.20.1740.10">
    <property type="entry name" value="Amino acid/polyamine transporter I"/>
    <property type="match status" value="1"/>
</dbReference>
<dbReference type="RefSeq" id="WP_147254299.1">
    <property type="nucleotide sequence ID" value="NZ_VIWU01000001.1"/>
</dbReference>
<feature type="transmembrane region" description="Helical" evidence="7">
    <location>
        <begin position="52"/>
        <end position="71"/>
    </location>
</feature>